<accession>A0A2A3Z4Y3</accession>
<protein>
    <submittedName>
        <fullName evidence="2">Alpha/beta hydrolase</fullName>
    </submittedName>
</protein>
<evidence type="ECO:0000313" key="5">
    <source>
        <dbReference type="Proteomes" id="UP000297736"/>
    </source>
</evidence>
<evidence type="ECO:0000313" key="3">
    <source>
        <dbReference type="EMBL" id="TGD37433.1"/>
    </source>
</evidence>
<dbReference type="PANTHER" id="PTHR43689">
    <property type="entry name" value="HYDROLASE"/>
    <property type="match status" value="1"/>
</dbReference>
<feature type="domain" description="AB hydrolase-1" evidence="1">
    <location>
        <begin position="45"/>
        <end position="271"/>
    </location>
</feature>
<dbReference type="PRINTS" id="PR00111">
    <property type="entry name" value="ABHYDROLASE"/>
</dbReference>
<dbReference type="Gene3D" id="3.40.50.1820">
    <property type="entry name" value="alpha/beta hydrolase"/>
    <property type="match status" value="1"/>
</dbReference>
<organism evidence="2 4">
    <name type="scientific">Brevibacterium aurantiacum</name>
    <dbReference type="NCBI Taxonomy" id="273384"/>
    <lineage>
        <taxon>Bacteria</taxon>
        <taxon>Bacillati</taxon>
        <taxon>Actinomycetota</taxon>
        <taxon>Actinomycetes</taxon>
        <taxon>Micrococcales</taxon>
        <taxon>Brevibacteriaceae</taxon>
        <taxon>Brevibacterium</taxon>
    </lineage>
</organism>
<keyword evidence="2" id="KW-0378">Hydrolase</keyword>
<dbReference type="AlphaFoldDB" id="A0A2A3Z4Y3"/>
<name>A0A2A3Z4Y3_BREAU</name>
<dbReference type="InterPro" id="IPR000073">
    <property type="entry name" value="AB_hydrolase_1"/>
</dbReference>
<comment type="caution">
    <text evidence="2">The sequence shown here is derived from an EMBL/GenBank/DDBJ whole genome shotgun (WGS) entry which is preliminary data.</text>
</comment>
<reference evidence="3 5" key="2">
    <citation type="submission" date="2018-10" db="EMBL/GenBank/DDBJ databases">
        <title>Brevibacterium genomes from Austrain hard cheese rinds.</title>
        <authorList>
            <person name="Anast J.M."/>
            <person name="Dzieciol M."/>
            <person name="Schultz D.L."/>
            <person name="Mann E."/>
            <person name="Wagner M."/>
            <person name="Schmitz-Esser S."/>
        </authorList>
    </citation>
    <scope>NUCLEOTIDE SEQUENCE [LARGE SCALE GENOMIC DNA]</scope>
    <source>
        <strain evidence="3 5">L261</strain>
    </source>
</reference>
<dbReference type="InterPro" id="IPR029058">
    <property type="entry name" value="AB_hydrolase_fold"/>
</dbReference>
<reference evidence="2 4" key="1">
    <citation type="journal article" date="2017" name="Elife">
        <title>Extensive horizontal gene transfer in cheese-associated bacteria.</title>
        <authorList>
            <person name="Bonham K.S."/>
            <person name="Wolfe B.E."/>
            <person name="Dutton R.J."/>
        </authorList>
    </citation>
    <scope>NUCLEOTIDE SEQUENCE [LARGE SCALE GENOMIC DNA]</scope>
    <source>
        <strain evidence="2 4">947_7</strain>
    </source>
</reference>
<gene>
    <name evidence="2" type="ORF">CIK64_10985</name>
    <name evidence="3" type="ORF">EB834_15300</name>
</gene>
<evidence type="ECO:0000313" key="2">
    <source>
        <dbReference type="EMBL" id="PCC46581.1"/>
    </source>
</evidence>
<sequence length="294" mass="31241">MTTLTETTQTTGTTVATTLRAHQLVIGGRLAFVEDWGDIDATPLLALHTAGQSGVQYAHVAADLAALGYRVIVPDFPGHGRSEPAAHGPVTDLGEYAGFALTVLDQLGIDRFVAVGCSIGGKITIDLAVRAGTRIRAAVAMAAGADAGRVSVRGLTRELNDISTPSRSDRTYWGTRAVVGSAVSEERRSVIARMHCREDPIVSNSDLIGWGRHDVSAGLPDIACPTILVAGEDDLWIDAEAVRRDAASIPRGSFTFLPGIGHYPMEEMSDFASQVDAWVRTLETGDEETETTRS</sequence>
<dbReference type="Proteomes" id="UP000217564">
    <property type="component" value="Unassembled WGS sequence"/>
</dbReference>
<dbReference type="PANTHER" id="PTHR43689:SF8">
    <property type="entry name" value="ALPHA_BETA-HYDROLASES SUPERFAMILY PROTEIN"/>
    <property type="match status" value="1"/>
</dbReference>
<dbReference type="Proteomes" id="UP000297736">
    <property type="component" value="Unassembled WGS sequence"/>
</dbReference>
<evidence type="ECO:0000259" key="1">
    <source>
        <dbReference type="Pfam" id="PF12697"/>
    </source>
</evidence>
<dbReference type="RefSeq" id="WP_096162246.1">
    <property type="nucleotide sequence ID" value="NZ_JABUXY010000002.1"/>
</dbReference>
<dbReference type="SUPFAM" id="SSF53474">
    <property type="entry name" value="alpha/beta-Hydrolases"/>
    <property type="match status" value="1"/>
</dbReference>
<evidence type="ECO:0000313" key="4">
    <source>
        <dbReference type="Proteomes" id="UP000217564"/>
    </source>
</evidence>
<dbReference type="EMBL" id="RHFF01000016">
    <property type="protein sequence ID" value="TGD37433.1"/>
    <property type="molecule type" value="Genomic_DNA"/>
</dbReference>
<proteinExistence type="predicted"/>
<dbReference type="EMBL" id="NRGP01000014">
    <property type="protein sequence ID" value="PCC46581.1"/>
    <property type="molecule type" value="Genomic_DNA"/>
</dbReference>
<dbReference type="Pfam" id="PF12697">
    <property type="entry name" value="Abhydrolase_6"/>
    <property type="match status" value="1"/>
</dbReference>
<dbReference type="GO" id="GO:0016787">
    <property type="term" value="F:hydrolase activity"/>
    <property type="evidence" value="ECO:0007669"/>
    <property type="project" value="UniProtKB-KW"/>
</dbReference>